<proteinExistence type="predicted"/>
<organism evidence="1 2">
    <name type="scientific">Blumeria graminis f. sp. tritici</name>
    <dbReference type="NCBI Taxonomy" id="62690"/>
    <lineage>
        <taxon>Eukaryota</taxon>
        <taxon>Fungi</taxon>
        <taxon>Dikarya</taxon>
        <taxon>Ascomycota</taxon>
        <taxon>Pezizomycotina</taxon>
        <taxon>Leotiomycetes</taxon>
        <taxon>Erysiphales</taxon>
        <taxon>Erysiphaceae</taxon>
        <taxon>Blumeria</taxon>
    </lineage>
</organism>
<gene>
    <name evidence="1" type="ORF">BGT96224V316_LOCUS501</name>
</gene>
<dbReference type="AlphaFoldDB" id="A0A9X9L7L2"/>
<name>A0A9X9L7L2_BLUGR</name>
<dbReference type="EMBL" id="LR026984">
    <property type="protein sequence ID" value="VCU39256.1"/>
    <property type="molecule type" value="Genomic_DNA"/>
</dbReference>
<evidence type="ECO:0000313" key="2">
    <source>
        <dbReference type="Proteomes" id="UP000324639"/>
    </source>
</evidence>
<evidence type="ECO:0000313" key="1">
    <source>
        <dbReference type="EMBL" id="VCU39256.1"/>
    </source>
</evidence>
<keyword evidence="2" id="KW-1185">Reference proteome</keyword>
<dbReference type="Proteomes" id="UP000324639">
    <property type="component" value="Chromosome Bgt_-01"/>
</dbReference>
<sequence>MTLDVILYLIPNSLNWVEIRRVGRPENRVNEPLAHIFHCNCGCVDRSIILHYGKPRSHRDHAINKRNYLLAIFLGVNGTPLLLPKQTEAFFWLCKATPEHQSDPILRFFSNTISVVFLGSLAHNVRASSYHLLIEEYTNTSCHPFSRMSSILYPSFVCP</sequence>
<protein>
    <submittedName>
        <fullName evidence="1">Bgt-51784</fullName>
    </submittedName>
</protein>
<reference evidence="1 2" key="1">
    <citation type="submission" date="2018-08" db="EMBL/GenBank/DDBJ databases">
        <authorList>
            <person name="Muller C M."/>
        </authorList>
    </citation>
    <scope>NUCLEOTIDE SEQUENCE [LARGE SCALE GENOMIC DNA]</scope>
</reference>
<accession>A0A9X9L7L2</accession>